<organism evidence="2">
    <name type="scientific">Oscillatoriales cyanobacterium SpSt-418</name>
    <dbReference type="NCBI Taxonomy" id="2282169"/>
    <lineage>
        <taxon>Bacteria</taxon>
        <taxon>Bacillati</taxon>
        <taxon>Cyanobacteriota</taxon>
        <taxon>Cyanophyceae</taxon>
        <taxon>Oscillatoriophycideae</taxon>
        <taxon>Oscillatoriales</taxon>
    </lineage>
</organism>
<gene>
    <name evidence="2" type="ORF">ENR64_05455</name>
</gene>
<sequence>MLYLAEVQKKSGGLIGGNKAELKLLACQRSEQNWSAVPGEEIIPSDEASKYNPGALVLVEMTAGKQVQRIQEAARQLVSILQNFSRLQERFKAQEEEIEQWKQSLTYQSQELNRREMEMEARREQLEQMEDDFEKLEHQRQEIETLREDVNRQRDELERKNQELEGAWDHLRGEMRRLEERQAEIQQSAQLDDDQARALHELLDRLTANAPQSSASREQLALVLELIDQQQAILTQHWQTLEQQHNTAQQMQSEVDRQGQEIRDRWQQWHQSQDSMEQARGELKAQQKVLDSKREYAQMLSLHLQNHDDLNQQLFRLAESSDGITLSGQQVDLAALEKMQLDDLQKLVQDLEQELQKLSQFVESQEEELRYKQQEIDELQAKIQAANEFDRLNLENELADEQDGYQMLNETLVGQRRSLNDRRGLFNQHQMVLRRRQGQPADDGRPAGIDLGPLATQIESQRHQQAEDLHKLESQIEQMQTAIQQADSMIASQVQDQQNKRNELKQLEETLTSRRSEVAQIWGRVALYQEMLQPIQDKTDALRQKLDEVSGLLGQGEEASNQQSQAIAEIRQILVSLTNTPELAAS</sequence>
<protein>
    <submittedName>
        <fullName evidence="2">Uncharacterized protein</fullName>
    </submittedName>
</protein>
<feature type="coiled-coil region" evidence="1">
    <location>
        <begin position="334"/>
        <end position="411"/>
    </location>
</feature>
<evidence type="ECO:0000256" key="1">
    <source>
        <dbReference type="SAM" id="Coils"/>
    </source>
</evidence>
<dbReference type="AlphaFoldDB" id="A0A7C3KDB7"/>
<accession>A0A7C3KDB7</accession>
<comment type="caution">
    <text evidence="2">The sequence shown here is derived from an EMBL/GenBank/DDBJ whole genome shotgun (WGS) entry which is preliminary data.</text>
</comment>
<dbReference type="InterPro" id="IPR047813">
    <property type="entry name" value="HmpF"/>
</dbReference>
<dbReference type="SUPFAM" id="SSF90257">
    <property type="entry name" value="Myosin rod fragments"/>
    <property type="match status" value="1"/>
</dbReference>
<feature type="coiled-coil region" evidence="1">
    <location>
        <begin position="70"/>
        <end position="181"/>
    </location>
</feature>
<dbReference type="EMBL" id="DSRU01000061">
    <property type="protein sequence ID" value="HFM97211.1"/>
    <property type="molecule type" value="Genomic_DNA"/>
</dbReference>
<name>A0A7C3KDB7_9CYAN</name>
<evidence type="ECO:0000313" key="2">
    <source>
        <dbReference type="EMBL" id="HFM97211.1"/>
    </source>
</evidence>
<dbReference type="NCBIfam" id="NF038350">
    <property type="entry name" value="taxis_HmpF"/>
    <property type="match status" value="1"/>
</dbReference>
<proteinExistence type="predicted"/>
<feature type="coiled-coil region" evidence="1">
    <location>
        <begin position="455"/>
        <end position="517"/>
    </location>
</feature>
<keyword evidence="1" id="KW-0175">Coiled coil</keyword>
<reference evidence="2" key="1">
    <citation type="journal article" date="2020" name="mSystems">
        <title>Genome- and Community-Level Interaction Insights into Carbon Utilization and Element Cycling Functions of Hydrothermarchaeota in Hydrothermal Sediment.</title>
        <authorList>
            <person name="Zhou Z."/>
            <person name="Liu Y."/>
            <person name="Xu W."/>
            <person name="Pan J."/>
            <person name="Luo Z.H."/>
            <person name="Li M."/>
        </authorList>
    </citation>
    <scope>NUCLEOTIDE SEQUENCE [LARGE SCALE GENOMIC DNA]</scope>
    <source>
        <strain evidence="2">SpSt-418</strain>
    </source>
</reference>
<dbReference type="PANTHER" id="PTHR18937">
    <property type="entry name" value="STRUCTURAL MAINTENANCE OF CHROMOSOMES SMC FAMILY MEMBER"/>
    <property type="match status" value="1"/>
</dbReference>